<organism evidence="5 6">
    <name type="scientific">Virgibacillus salinus</name>
    <dbReference type="NCBI Taxonomy" id="553311"/>
    <lineage>
        <taxon>Bacteria</taxon>
        <taxon>Bacillati</taxon>
        <taxon>Bacillota</taxon>
        <taxon>Bacilli</taxon>
        <taxon>Bacillales</taxon>
        <taxon>Bacillaceae</taxon>
        <taxon>Virgibacillus</taxon>
    </lineage>
</organism>
<dbReference type="SUPFAM" id="SSF53448">
    <property type="entry name" value="Nucleotide-diphospho-sugar transferases"/>
    <property type="match status" value="1"/>
</dbReference>
<evidence type="ECO:0000256" key="1">
    <source>
        <dbReference type="ARBA" id="ARBA00006739"/>
    </source>
</evidence>
<dbReference type="STRING" id="553311.SAMN05216231_0411"/>
<dbReference type="InterPro" id="IPR001173">
    <property type="entry name" value="Glyco_trans_2-like"/>
</dbReference>
<evidence type="ECO:0000256" key="2">
    <source>
        <dbReference type="ARBA" id="ARBA00022676"/>
    </source>
</evidence>
<protein>
    <submittedName>
        <fullName evidence="5">Glycosyl transferase family 2</fullName>
    </submittedName>
</protein>
<comment type="similarity">
    <text evidence="1">Belongs to the glycosyltransferase 2 family.</text>
</comment>
<dbReference type="Proteomes" id="UP000199444">
    <property type="component" value="Unassembled WGS sequence"/>
</dbReference>
<dbReference type="Gene3D" id="3.90.550.10">
    <property type="entry name" value="Spore Coat Polysaccharide Biosynthesis Protein SpsA, Chain A"/>
    <property type="match status" value="1"/>
</dbReference>
<reference evidence="5 6" key="1">
    <citation type="submission" date="2016-10" db="EMBL/GenBank/DDBJ databases">
        <authorList>
            <person name="de Groot N.N."/>
        </authorList>
    </citation>
    <scope>NUCLEOTIDE SEQUENCE [LARGE SCALE GENOMIC DNA]</scope>
    <source>
        <strain evidence="5 6">CGMCC 1.10449</strain>
    </source>
</reference>
<dbReference type="GO" id="GO:0016757">
    <property type="term" value="F:glycosyltransferase activity"/>
    <property type="evidence" value="ECO:0007669"/>
    <property type="project" value="UniProtKB-KW"/>
</dbReference>
<dbReference type="InterPro" id="IPR029044">
    <property type="entry name" value="Nucleotide-diphossugar_trans"/>
</dbReference>
<dbReference type="PANTHER" id="PTHR22916:SF51">
    <property type="entry name" value="GLYCOSYLTRANSFERASE EPSH-RELATED"/>
    <property type="match status" value="1"/>
</dbReference>
<keyword evidence="2" id="KW-0328">Glycosyltransferase</keyword>
<dbReference type="AlphaFoldDB" id="A0A1H0Y406"/>
<dbReference type="PANTHER" id="PTHR22916">
    <property type="entry name" value="GLYCOSYLTRANSFERASE"/>
    <property type="match status" value="1"/>
</dbReference>
<name>A0A1H0Y406_9BACI</name>
<feature type="domain" description="Glycosyltransferase 2-like" evidence="4">
    <location>
        <begin position="5"/>
        <end position="134"/>
    </location>
</feature>
<gene>
    <name evidence="5" type="ORF">SAMN05216231_0411</name>
</gene>
<proteinExistence type="inferred from homology"/>
<dbReference type="CDD" id="cd00761">
    <property type="entry name" value="Glyco_tranf_GTA_type"/>
    <property type="match status" value="1"/>
</dbReference>
<dbReference type="EMBL" id="FNKD01000001">
    <property type="protein sequence ID" value="SDQ09897.1"/>
    <property type="molecule type" value="Genomic_DNA"/>
</dbReference>
<evidence type="ECO:0000259" key="4">
    <source>
        <dbReference type="Pfam" id="PF00535"/>
    </source>
</evidence>
<accession>A0A1H0Y406</accession>
<evidence type="ECO:0000256" key="3">
    <source>
        <dbReference type="ARBA" id="ARBA00022679"/>
    </source>
</evidence>
<dbReference type="RefSeq" id="WP_092491292.1">
    <property type="nucleotide sequence ID" value="NZ_FNKD01000001.1"/>
</dbReference>
<keyword evidence="6" id="KW-1185">Reference proteome</keyword>
<keyword evidence="3 5" id="KW-0808">Transferase</keyword>
<dbReference type="Pfam" id="PF00535">
    <property type="entry name" value="Glycos_transf_2"/>
    <property type="match status" value="1"/>
</dbReference>
<evidence type="ECO:0000313" key="6">
    <source>
        <dbReference type="Proteomes" id="UP000199444"/>
    </source>
</evidence>
<evidence type="ECO:0000313" key="5">
    <source>
        <dbReference type="EMBL" id="SDQ09897.1"/>
    </source>
</evidence>
<sequence>MPKVSLIVSAYNIERYIKKCMESLVSQTLKDIEIIVVNDGSTDNTLRGIQQMAEIDPRIKVINQSNKGVMRARKNGFNVAKGEYLLFVDGDDWLAEDAIEVLYKKAKQKDYDIVCYKFYFVDGDEMKKSSTKSINFQMLVGDDFLKKIMTSKINPSLWSKLIKRKFIINNEISFPQSIAKAQDLAFSCSLGMHDPKVCLIDKYLYFYVTSRSTSVTNSISPVLLEVEKATSYIQQQLKYHHIYSENKEEFEFLAFIHNFWVNRDIIYNKKNYLSKTLYKRWRSMKINIKKNTYFKELVKRDPVKVRIISYLLVRNYSLGSLFYKFYNLYTLIIKGRRTV</sequence>